<name>A0A840EY92_9FLAO</name>
<sequence length="466" mass="51935">MKKTIIYSLFSILLLSACVDNPNVTENTYLNTPHAVSSWVNGLKRQMAKTSNTVNVNVAITSDNYFNNYSQYSKVFDILQLNYFDPDVNALQADVQALREMAIFGIEKVHPSDQAATEQDLAFMYLCLGYANILGGELFTGLPETTLGNVITPKENLENALEALDYAIDYETDTELIAAYHLLKARTHYHLGNQEKAITEATKALNSPSLLYQIQFDGTSQLANEMQNATYDALPNRLAPLPRLDFLDPKYYSVGTPTTDQKPVTLVKAEEAYLILAEAALAQNNILTAKENLTALLNLVEQRPVAMVDDSGETRNGGNRTDYPLTAVKVKFDNASTFKSNLVLNRQEGNIEVKTISGTHVKITDIENLTSTDDLLYYVYLLRQEIFISEGRRLTDLGIKYPISQVEQDNNPNVADEYTIAQIPAFVADKALDDFSTDENGNISISVDMNKIIVENKTDNTIVPFF</sequence>
<feature type="chain" id="PRO_5032916601" evidence="1">
    <location>
        <begin position="23"/>
        <end position="466"/>
    </location>
</feature>
<proteinExistence type="predicted"/>
<dbReference type="Gene3D" id="1.25.40.390">
    <property type="match status" value="1"/>
</dbReference>
<keyword evidence="1" id="KW-0732">Signal</keyword>
<protein>
    <submittedName>
        <fullName evidence="2">Tetratricopeptide (TPR) repeat protein</fullName>
    </submittedName>
</protein>
<comment type="caution">
    <text evidence="2">The sequence shown here is derived from an EMBL/GenBank/DDBJ whole genome shotgun (WGS) entry which is preliminary data.</text>
</comment>
<reference evidence="2 3" key="1">
    <citation type="submission" date="2020-08" db="EMBL/GenBank/DDBJ databases">
        <title>Genomic Encyclopedia of Type Strains, Phase IV (KMG-IV): sequencing the most valuable type-strain genomes for metagenomic binning, comparative biology and taxonomic classification.</title>
        <authorList>
            <person name="Goeker M."/>
        </authorList>
    </citation>
    <scope>NUCLEOTIDE SEQUENCE [LARGE SCALE GENOMIC DNA]</scope>
    <source>
        <strain evidence="2 3">DSM 29568</strain>
    </source>
</reference>
<dbReference type="EMBL" id="JACIFO010000010">
    <property type="protein sequence ID" value="MBB4119797.1"/>
    <property type="molecule type" value="Genomic_DNA"/>
</dbReference>
<evidence type="ECO:0000313" key="3">
    <source>
        <dbReference type="Proteomes" id="UP000553034"/>
    </source>
</evidence>
<dbReference type="PROSITE" id="PS51257">
    <property type="entry name" value="PROKAR_LIPOPROTEIN"/>
    <property type="match status" value="1"/>
</dbReference>
<dbReference type="Proteomes" id="UP000553034">
    <property type="component" value="Unassembled WGS sequence"/>
</dbReference>
<gene>
    <name evidence="2" type="ORF">GGR32_002103</name>
</gene>
<evidence type="ECO:0000256" key="1">
    <source>
        <dbReference type="SAM" id="SignalP"/>
    </source>
</evidence>
<dbReference type="SUPFAM" id="SSF48452">
    <property type="entry name" value="TPR-like"/>
    <property type="match status" value="1"/>
</dbReference>
<feature type="signal peptide" evidence="1">
    <location>
        <begin position="1"/>
        <end position="22"/>
    </location>
</feature>
<dbReference type="InterPro" id="IPR011990">
    <property type="entry name" value="TPR-like_helical_dom_sf"/>
</dbReference>
<accession>A0A840EY92</accession>
<keyword evidence="3" id="KW-1185">Reference proteome</keyword>
<organism evidence="2 3">
    <name type="scientific">Mesonia hippocampi</name>
    <dbReference type="NCBI Taxonomy" id="1628250"/>
    <lineage>
        <taxon>Bacteria</taxon>
        <taxon>Pseudomonadati</taxon>
        <taxon>Bacteroidota</taxon>
        <taxon>Flavobacteriia</taxon>
        <taxon>Flavobacteriales</taxon>
        <taxon>Flavobacteriaceae</taxon>
        <taxon>Mesonia</taxon>
    </lineage>
</organism>
<dbReference type="AlphaFoldDB" id="A0A840EY92"/>
<dbReference type="RefSeq" id="WP_183478141.1">
    <property type="nucleotide sequence ID" value="NZ_JACIFO010000010.1"/>
</dbReference>
<evidence type="ECO:0000313" key="2">
    <source>
        <dbReference type="EMBL" id="MBB4119797.1"/>
    </source>
</evidence>